<gene>
    <name evidence="1" type="ORF">C666_19175</name>
</gene>
<dbReference type="EMBL" id="AMXE01000207">
    <property type="protein sequence ID" value="ENO81422.1"/>
    <property type="molecule type" value="Genomic_DNA"/>
</dbReference>
<dbReference type="AlphaFoldDB" id="N6YGF6"/>
<dbReference type="Proteomes" id="UP000013232">
    <property type="component" value="Unassembled WGS sequence"/>
</dbReference>
<evidence type="ECO:0000313" key="1">
    <source>
        <dbReference type="EMBL" id="ENO81422.1"/>
    </source>
</evidence>
<comment type="caution">
    <text evidence="1">The sequence shown here is derived from an EMBL/GenBank/DDBJ whole genome shotgun (WGS) entry which is preliminary data.</text>
</comment>
<feature type="non-terminal residue" evidence="1">
    <location>
        <position position="1"/>
    </location>
</feature>
<evidence type="ECO:0000313" key="2">
    <source>
        <dbReference type="Proteomes" id="UP000013232"/>
    </source>
</evidence>
<accession>N6YGF6</accession>
<name>N6YGF6_THAL4</name>
<protein>
    <submittedName>
        <fullName evidence="1">Transposase</fullName>
    </submittedName>
</protein>
<dbReference type="eggNOG" id="COG3547">
    <property type="taxonomic scope" value="Bacteria"/>
</dbReference>
<reference evidence="1 2" key="1">
    <citation type="submission" date="2012-09" db="EMBL/GenBank/DDBJ databases">
        <title>Draft Genome Sequences of 6 Strains from Genus Thauera.</title>
        <authorList>
            <person name="Liu B."/>
            <person name="Shapleigh J.P."/>
            <person name="Frostegard A.H."/>
        </authorList>
    </citation>
    <scope>NUCLEOTIDE SEQUENCE [LARGE SCALE GENOMIC DNA]</scope>
    <source>
        <strain evidence="2">47Lol / DSM 12138</strain>
    </source>
</reference>
<proteinExistence type="predicted"/>
<sequence>RAVLAAAKNKTDTLSRWAMALQQRRGYWKAVVAIAAKNARMAWAVLRRGEAFVLPT</sequence>
<organism evidence="1 2">
    <name type="scientific">Thauera linaloolentis (strain DSM 12138 / JCM 21573 / CCUG 41526 / CIP 105981 / IAM 15112 / NBRC 102519 / 47Lol)</name>
    <dbReference type="NCBI Taxonomy" id="1123367"/>
    <lineage>
        <taxon>Bacteria</taxon>
        <taxon>Pseudomonadati</taxon>
        <taxon>Pseudomonadota</taxon>
        <taxon>Betaproteobacteria</taxon>
        <taxon>Rhodocyclales</taxon>
        <taxon>Zoogloeaceae</taxon>
        <taxon>Thauera</taxon>
    </lineage>
</organism>
<keyword evidence="2" id="KW-1185">Reference proteome</keyword>